<protein>
    <submittedName>
        <fullName evidence="3">EamA-like transporter family protein</fullName>
    </submittedName>
</protein>
<dbReference type="GO" id="GO:0016020">
    <property type="term" value="C:membrane"/>
    <property type="evidence" value="ECO:0007669"/>
    <property type="project" value="InterPro"/>
</dbReference>
<evidence type="ECO:0000256" key="1">
    <source>
        <dbReference type="SAM" id="Phobius"/>
    </source>
</evidence>
<dbReference type="SUPFAM" id="SSF103481">
    <property type="entry name" value="Multidrug resistance efflux transporter EmrE"/>
    <property type="match status" value="2"/>
</dbReference>
<dbReference type="Gene3D" id="1.10.3730.20">
    <property type="match status" value="1"/>
</dbReference>
<feature type="transmembrane region" description="Helical" evidence="1">
    <location>
        <begin position="241"/>
        <end position="262"/>
    </location>
</feature>
<feature type="domain" description="EamA" evidence="2">
    <location>
        <begin position="1"/>
        <end position="132"/>
    </location>
</feature>
<dbReference type="RefSeq" id="WP_160171998.1">
    <property type="nucleotide sequence ID" value="NZ_BHZF01000001.1"/>
</dbReference>
<dbReference type="InterPro" id="IPR037185">
    <property type="entry name" value="EmrE-like"/>
</dbReference>
<organism evidence="3 4">
    <name type="scientific">Schleiferia thermophila</name>
    <dbReference type="NCBI Taxonomy" id="884107"/>
    <lineage>
        <taxon>Bacteria</taxon>
        <taxon>Pseudomonadati</taxon>
        <taxon>Bacteroidota</taxon>
        <taxon>Flavobacteriia</taxon>
        <taxon>Flavobacteriales</taxon>
        <taxon>Schleiferiaceae</taxon>
        <taxon>Schleiferia</taxon>
    </lineage>
</organism>
<evidence type="ECO:0000313" key="3">
    <source>
        <dbReference type="EMBL" id="RCX05148.1"/>
    </source>
</evidence>
<feature type="transmembrane region" description="Helical" evidence="1">
    <location>
        <begin position="208"/>
        <end position="229"/>
    </location>
</feature>
<accession>A0A369A9R9</accession>
<dbReference type="AlphaFoldDB" id="A0A369A9R9"/>
<keyword evidence="1" id="KW-0472">Membrane</keyword>
<keyword evidence="1" id="KW-0812">Transmembrane</keyword>
<comment type="caution">
    <text evidence="3">The sequence shown here is derived from an EMBL/GenBank/DDBJ whole genome shotgun (WGS) entry which is preliminary data.</text>
</comment>
<name>A0A369A9R9_9FLAO</name>
<feature type="transmembrane region" description="Helical" evidence="1">
    <location>
        <begin position="145"/>
        <end position="165"/>
    </location>
</feature>
<feature type="transmembrane region" description="Helical" evidence="1">
    <location>
        <begin position="268"/>
        <end position="286"/>
    </location>
</feature>
<keyword evidence="4" id="KW-1185">Reference proteome</keyword>
<evidence type="ECO:0000313" key="4">
    <source>
        <dbReference type="Proteomes" id="UP000253517"/>
    </source>
</evidence>
<dbReference type="Proteomes" id="UP000253517">
    <property type="component" value="Unassembled WGS sequence"/>
</dbReference>
<proteinExistence type="predicted"/>
<sequence length="287" mass="31566">MIWFLLSVFCSVSIFLIFRFFPKYEVNTFRAIVVNYVVAFTLGMWIYLGKGQRIPGDLGYWPFVVLIGFLFITLFGLMASVTQMYGITVVSITVKMSLAIPVLFSLLYFGEKLTVWNFAGIVLAFPALVLSTYQKSSDTGRFRLGWMPVVLFLGSGLLDSLLKLVQQTYLTEATSSLFSALCFGSAFVFGLVYLVHQKVSFGMPLMDVRSLVGGIVLGIPNYGSIYFLVKALQIPGMDGARAFPINNMGIVIVSALVSVLFFGERFTLARSTAVGLAVAAILLMSLS</sequence>
<gene>
    <name evidence="3" type="ORF">DES35_101431</name>
</gene>
<evidence type="ECO:0000259" key="2">
    <source>
        <dbReference type="Pfam" id="PF00892"/>
    </source>
</evidence>
<keyword evidence="1" id="KW-1133">Transmembrane helix</keyword>
<feature type="transmembrane region" description="Helical" evidence="1">
    <location>
        <begin position="115"/>
        <end position="133"/>
    </location>
</feature>
<reference evidence="3 4" key="1">
    <citation type="submission" date="2018-07" db="EMBL/GenBank/DDBJ databases">
        <title>Genomic Encyclopedia of Type Strains, Phase IV (KMG-IV): sequencing the most valuable type-strain genomes for metagenomic binning, comparative biology and taxonomic classification.</title>
        <authorList>
            <person name="Goeker M."/>
        </authorList>
    </citation>
    <scope>NUCLEOTIDE SEQUENCE [LARGE SCALE GENOMIC DNA]</scope>
    <source>
        <strain evidence="3 4">DSM 21410</strain>
    </source>
</reference>
<feature type="transmembrane region" description="Helical" evidence="1">
    <location>
        <begin position="60"/>
        <end position="79"/>
    </location>
</feature>
<feature type="transmembrane region" description="Helical" evidence="1">
    <location>
        <begin position="177"/>
        <end position="196"/>
    </location>
</feature>
<feature type="transmembrane region" description="Helical" evidence="1">
    <location>
        <begin position="85"/>
        <end position="108"/>
    </location>
</feature>
<dbReference type="InterPro" id="IPR000620">
    <property type="entry name" value="EamA_dom"/>
</dbReference>
<dbReference type="EMBL" id="QPJS01000001">
    <property type="protein sequence ID" value="RCX05148.1"/>
    <property type="molecule type" value="Genomic_DNA"/>
</dbReference>
<dbReference type="Pfam" id="PF00892">
    <property type="entry name" value="EamA"/>
    <property type="match status" value="1"/>
</dbReference>
<feature type="transmembrane region" description="Helical" evidence="1">
    <location>
        <begin position="29"/>
        <end position="48"/>
    </location>
</feature>